<dbReference type="Proteomes" id="UP001187192">
    <property type="component" value="Unassembled WGS sequence"/>
</dbReference>
<proteinExistence type="predicted"/>
<dbReference type="EMBL" id="BTGU01008693">
    <property type="protein sequence ID" value="GMN32106.1"/>
    <property type="molecule type" value="Genomic_DNA"/>
</dbReference>
<gene>
    <name evidence="1" type="ORF">TIFTF001_050774</name>
</gene>
<keyword evidence="2" id="KW-1185">Reference proteome</keyword>
<sequence length="65" mass="7220">MGRRRESPGRPPRYYCCSSLRFGFRPRVSFFTGARCYREGAEGSETILSMAAMSSVSVEGSTTTK</sequence>
<protein>
    <submittedName>
        <fullName evidence="1">Uncharacterized protein</fullName>
    </submittedName>
</protein>
<dbReference type="AlphaFoldDB" id="A0AA88A0K7"/>
<reference evidence="1" key="1">
    <citation type="submission" date="2023-07" db="EMBL/GenBank/DDBJ databases">
        <title>draft genome sequence of fig (Ficus carica).</title>
        <authorList>
            <person name="Takahashi T."/>
            <person name="Nishimura K."/>
        </authorList>
    </citation>
    <scope>NUCLEOTIDE SEQUENCE</scope>
</reference>
<accession>A0AA88A0K7</accession>
<comment type="caution">
    <text evidence="1">The sequence shown here is derived from an EMBL/GenBank/DDBJ whole genome shotgun (WGS) entry which is preliminary data.</text>
</comment>
<evidence type="ECO:0000313" key="2">
    <source>
        <dbReference type="Proteomes" id="UP001187192"/>
    </source>
</evidence>
<evidence type="ECO:0000313" key="1">
    <source>
        <dbReference type="EMBL" id="GMN32106.1"/>
    </source>
</evidence>
<name>A0AA88A0K7_FICCA</name>
<organism evidence="1 2">
    <name type="scientific">Ficus carica</name>
    <name type="common">Common fig</name>
    <dbReference type="NCBI Taxonomy" id="3494"/>
    <lineage>
        <taxon>Eukaryota</taxon>
        <taxon>Viridiplantae</taxon>
        <taxon>Streptophyta</taxon>
        <taxon>Embryophyta</taxon>
        <taxon>Tracheophyta</taxon>
        <taxon>Spermatophyta</taxon>
        <taxon>Magnoliopsida</taxon>
        <taxon>eudicotyledons</taxon>
        <taxon>Gunneridae</taxon>
        <taxon>Pentapetalae</taxon>
        <taxon>rosids</taxon>
        <taxon>fabids</taxon>
        <taxon>Rosales</taxon>
        <taxon>Moraceae</taxon>
        <taxon>Ficeae</taxon>
        <taxon>Ficus</taxon>
    </lineage>
</organism>